<accession>A0ABQ4QTD8</accession>
<evidence type="ECO:0000259" key="1">
    <source>
        <dbReference type="Pfam" id="PF13229"/>
    </source>
</evidence>
<comment type="caution">
    <text evidence="2">The sequence shown here is derived from an EMBL/GenBank/DDBJ whole genome shotgun (WGS) entry which is preliminary data.</text>
</comment>
<proteinExistence type="predicted"/>
<keyword evidence="3" id="KW-1185">Reference proteome</keyword>
<reference evidence="2" key="1">
    <citation type="journal article" date="2021" name="Front. Microbiol.">
        <title>Comprehensive Comparative Genomics and Phenotyping of Methylobacterium Species.</title>
        <authorList>
            <person name="Alessa O."/>
            <person name="Ogura Y."/>
            <person name="Fujitani Y."/>
            <person name="Takami H."/>
            <person name="Hayashi T."/>
            <person name="Sahin N."/>
            <person name="Tani A."/>
        </authorList>
    </citation>
    <scope>NUCLEOTIDE SEQUENCE</scope>
    <source>
        <strain evidence="2">KCTC 52305</strain>
    </source>
</reference>
<dbReference type="SUPFAM" id="SSF51126">
    <property type="entry name" value="Pectin lyase-like"/>
    <property type="match status" value="1"/>
</dbReference>
<dbReference type="Pfam" id="PF13229">
    <property type="entry name" value="Beta_helix"/>
    <property type="match status" value="1"/>
</dbReference>
<dbReference type="InterPro" id="IPR011050">
    <property type="entry name" value="Pectin_lyase_fold/virulence"/>
</dbReference>
<organism evidence="2 3">
    <name type="scientific">Methylobacterium crusticola</name>
    <dbReference type="NCBI Taxonomy" id="1697972"/>
    <lineage>
        <taxon>Bacteria</taxon>
        <taxon>Pseudomonadati</taxon>
        <taxon>Pseudomonadota</taxon>
        <taxon>Alphaproteobacteria</taxon>
        <taxon>Hyphomicrobiales</taxon>
        <taxon>Methylobacteriaceae</taxon>
        <taxon>Methylobacterium</taxon>
    </lineage>
</organism>
<gene>
    <name evidence="2" type="ORF">OPKNFCMD_1305</name>
</gene>
<dbReference type="Proteomes" id="UP001055167">
    <property type="component" value="Unassembled WGS sequence"/>
</dbReference>
<feature type="domain" description="Right handed beta helix" evidence="1">
    <location>
        <begin position="171"/>
        <end position="281"/>
    </location>
</feature>
<dbReference type="Gene3D" id="2.160.20.10">
    <property type="entry name" value="Single-stranded right-handed beta-helix, Pectin lyase-like"/>
    <property type="match status" value="1"/>
</dbReference>
<reference evidence="2" key="2">
    <citation type="submission" date="2021-08" db="EMBL/GenBank/DDBJ databases">
        <authorList>
            <person name="Tani A."/>
            <person name="Ola A."/>
            <person name="Ogura Y."/>
            <person name="Katsura K."/>
            <person name="Hayashi T."/>
        </authorList>
    </citation>
    <scope>NUCLEOTIDE SEQUENCE</scope>
    <source>
        <strain evidence="2">KCTC 52305</strain>
    </source>
</reference>
<name>A0ABQ4QTD8_9HYPH</name>
<dbReference type="InterPro" id="IPR012334">
    <property type="entry name" value="Pectin_lyas_fold"/>
</dbReference>
<dbReference type="InterPro" id="IPR039448">
    <property type="entry name" value="Beta_helix"/>
</dbReference>
<evidence type="ECO:0000313" key="3">
    <source>
        <dbReference type="Proteomes" id="UP001055167"/>
    </source>
</evidence>
<evidence type="ECO:0000313" key="2">
    <source>
        <dbReference type="EMBL" id="GJD48583.1"/>
    </source>
</evidence>
<dbReference type="EMBL" id="BPQH01000003">
    <property type="protein sequence ID" value="GJD48583.1"/>
    <property type="molecule type" value="Genomic_DNA"/>
</dbReference>
<sequence>MPRPENAGLGCEAGAMPALAMPPDPPALVRTAAAPCDATVRARLLAPPTADEDSVALTCSLRLERGDQVLKRIVLEGSAASGVAIDCDGAAIGRPDAPARLDAVTLAIRSRPPSGPGEPWDRPADIRIRDCAVFGHVRIWGMGVNGQAPPVRASSRSLGHTERAQAAAPTGVTITGTTITASGPIPLYLGPGVTRVILRDSRLAGTSVATALYLDAESAENRIENNDVTTQTGREAIAVDGSARNRITGNRFTLDGRGGVRLYRNCGEGGTVRHQTPSDNVVTGNTFRVSGLFQAEPIVVNSRNGWRLSCGEDAGYPFGSSIDNSDGGTGNVVAPNTVAPLRRLRE</sequence>
<protein>
    <recommendedName>
        <fullName evidence="1">Right handed beta helix domain-containing protein</fullName>
    </recommendedName>
</protein>